<keyword evidence="2" id="KW-1185">Reference proteome</keyword>
<name>A0A6B3SYS4_9BURK</name>
<evidence type="ECO:0000313" key="1">
    <source>
        <dbReference type="EMBL" id="NEX64002.1"/>
    </source>
</evidence>
<comment type="caution">
    <text evidence="1">The sequence shown here is derived from an EMBL/GenBank/DDBJ whole genome shotgun (WGS) entry which is preliminary data.</text>
</comment>
<accession>A0A6B3SYS4</accession>
<evidence type="ECO:0000313" key="2">
    <source>
        <dbReference type="Proteomes" id="UP000482155"/>
    </source>
</evidence>
<protein>
    <submittedName>
        <fullName evidence="1">Uncharacterized protein</fullName>
    </submittedName>
</protein>
<dbReference type="AlphaFoldDB" id="A0A6B3SYS4"/>
<dbReference type="Proteomes" id="UP000482155">
    <property type="component" value="Unassembled WGS sequence"/>
</dbReference>
<sequence>MKNVIAIALLVKVFAIVAIIAFSGRFAATTPVQPQAASDIPRITIVAKRLTPAQKAAMLEQDAEQTAGTRNAAEAA</sequence>
<gene>
    <name evidence="1" type="ORF">G3574_23210</name>
</gene>
<dbReference type="EMBL" id="JAAIVB010000078">
    <property type="protein sequence ID" value="NEX64002.1"/>
    <property type="molecule type" value="Genomic_DNA"/>
</dbReference>
<proteinExistence type="predicted"/>
<dbReference type="RefSeq" id="WP_163967930.1">
    <property type="nucleotide sequence ID" value="NZ_JAAIVB010000078.1"/>
</dbReference>
<organism evidence="1 2">
    <name type="scientific">Noviherbaspirillum galbum</name>
    <dbReference type="NCBI Taxonomy" id="2709383"/>
    <lineage>
        <taxon>Bacteria</taxon>
        <taxon>Pseudomonadati</taxon>
        <taxon>Pseudomonadota</taxon>
        <taxon>Betaproteobacteria</taxon>
        <taxon>Burkholderiales</taxon>
        <taxon>Oxalobacteraceae</taxon>
        <taxon>Noviherbaspirillum</taxon>
    </lineage>
</organism>
<reference evidence="1 2" key="1">
    <citation type="submission" date="2020-02" db="EMBL/GenBank/DDBJ databases">
        <authorList>
            <person name="Kim M.K."/>
        </authorList>
    </citation>
    <scope>NUCLEOTIDE SEQUENCE [LARGE SCALE GENOMIC DNA]</scope>
    <source>
        <strain evidence="1 2">17J57-3</strain>
    </source>
</reference>